<organism evidence="2 3">
    <name type="scientific">Aureobasidium pullulans</name>
    <name type="common">Black yeast</name>
    <name type="synonym">Pullularia pullulans</name>
    <dbReference type="NCBI Taxonomy" id="5580"/>
    <lineage>
        <taxon>Eukaryota</taxon>
        <taxon>Fungi</taxon>
        <taxon>Dikarya</taxon>
        <taxon>Ascomycota</taxon>
        <taxon>Pezizomycotina</taxon>
        <taxon>Dothideomycetes</taxon>
        <taxon>Dothideomycetidae</taxon>
        <taxon>Dothideales</taxon>
        <taxon>Saccotheciaceae</taxon>
        <taxon>Aureobasidium</taxon>
    </lineage>
</organism>
<sequence length="94" mass="10164">MSASTITTLTPRLLARSLAAAFTRLFAYIFARYLASFSSFPSHFQINTHGFNLALLATLDVAAVPNGELPLKEFDPDVPGEDDAKGCQKQGESD</sequence>
<feature type="region of interest" description="Disordered" evidence="1">
    <location>
        <begin position="70"/>
        <end position="94"/>
    </location>
</feature>
<name>A0ABR0TRC9_AURPU</name>
<protein>
    <submittedName>
        <fullName evidence="2">Uncharacterized protein</fullName>
    </submittedName>
</protein>
<gene>
    <name evidence="2" type="ORF">QM012_006006</name>
</gene>
<comment type="caution">
    <text evidence="2">The sequence shown here is derived from an EMBL/GenBank/DDBJ whole genome shotgun (WGS) entry which is preliminary data.</text>
</comment>
<keyword evidence="3" id="KW-1185">Reference proteome</keyword>
<evidence type="ECO:0000256" key="1">
    <source>
        <dbReference type="SAM" id="MobiDB-lite"/>
    </source>
</evidence>
<accession>A0ABR0TRC9</accession>
<reference evidence="2 3" key="1">
    <citation type="submission" date="2023-11" db="EMBL/GenBank/DDBJ databases">
        <title>Draft genome sequence and annotation of the polyextremotolerant black yeast-like fungus Aureobasidium pullulans NRRL 62042.</title>
        <authorList>
            <person name="Dielentheis-Frenken M.R.E."/>
            <person name="Wibberg D."/>
            <person name="Blank L.M."/>
            <person name="Tiso T."/>
        </authorList>
    </citation>
    <scope>NUCLEOTIDE SEQUENCE [LARGE SCALE GENOMIC DNA]</scope>
    <source>
        <strain evidence="2 3">NRRL 62042</strain>
    </source>
</reference>
<evidence type="ECO:0000313" key="2">
    <source>
        <dbReference type="EMBL" id="KAK6006998.1"/>
    </source>
</evidence>
<feature type="compositionally biased region" description="Basic and acidic residues" evidence="1">
    <location>
        <begin position="82"/>
        <end position="94"/>
    </location>
</feature>
<dbReference type="EMBL" id="JASGXD010000003">
    <property type="protein sequence ID" value="KAK6006998.1"/>
    <property type="molecule type" value="Genomic_DNA"/>
</dbReference>
<proteinExistence type="predicted"/>
<evidence type="ECO:0000313" key="3">
    <source>
        <dbReference type="Proteomes" id="UP001341245"/>
    </source>
</evidence>
<dbReference type="Proteomes" id="UP001341245">
    <property type="component" value="Unassembled WGS sequence"/>
</dbReference>